<protein>
    <submittedName>
        <fullName evidence="2">Uncharacterized protein</fullName>
    </submittedName>
</protein>
<keyword evidence="1" id="KW-0812">Transmembrane</keyword>
<keyword evidence="3" id="KW-1185">Reference proteome</keyword>
<proteinExistence type="predicted"/>
<name>A0ABY7KSJ0_9ACTN</name>
<dbReference type="Proteomes" id="UP001164439">
    <property type="component" value="Chromosome"/>
</dbReference>
<organism evidence="2 3">
    <name type="scientific">Streptomyces cinnabarinus</name>
    <dbReference type="NCBI Taxonomy" id="67287"/>
    <lineage>
        <taxon>Bacteria</taxon>
        <taxon>Bacillati</taxon>
        <taxon>Actinomycetota</taxon>
        <taxon>Actinomycetes</taxon>
        <taxon>Kitasatosporales</taxon>
        <taxon>Streptomycetaceae</taxon>
        <taxon>Streptomyces</taxon>
    </lineage>
</organism>
<gene>
    <name evidence="2" type="ORF">STRCI_008184</name>
</gene>
<keyword evidence="1" id="KW-1133">Transmembrane helix</keyword>
<keyword evidence="1" id="KW-0472">Membrane</keyword>
<feature type="transmembrane region" description="Helical" evidence="1">
    <location>
        <begin position="83"/>
        <end position="105"/>
    </location>
</feature>
<evidence type="ECO:0000256" key="1">
    <source>
        <dbReference type="SAM" id="Phobius"/>
    </source>
</evidence>
<accession>A0ABY7KSJ0</accession>
<reference evidence="2" key="1">
    <citation type="submission" date="2022-12" db="EMBL/GenBank/DDBJ databases">
        <authorList>
            <person name="Ruckert C."/>
            <person name="Busche T."/>
            <person name="Kalinowski J."/>
            <person name="Wittmann C."/>
        </authorList>
    </citation>
    <scope>NUCLEOTIDE SEQUENCE</scope>
    <source>
        <strain evidence="2">DSM 40467</strain>
    </source>
</reference>
<evidence type="ECO:0000313" key="3">
    <source>
        <dbReference type="Proteomes" id="UP001164439"/>
    </source>
</evidence>
<sequence>MEQPVTSEGRASAVFPEGIDRVVVAPQGDEDVTCVLGDAWCVSRGSYHSSSTGVFADAETFRRAVSELQVGHVSRTDGPHRPWAKALGAIVLALLAAIVITFTVANSQEADRERAAFEDTRLDAERLRTSSKHGNSPRRLTART</sequence>
<evidence type="ECO:0000313" key="2">
    <source>
        <dbReference type="EMBL" id="WAZ26590.1"/>
    </source>
</evidence>
<dbReference type="RefSeq" id="WP_269664076.1">
    <property type="nucleotide sequence ID" value="NZ_CP114413.1"/>
</dbReference>
<dbReference type="EMBL" id="CP114413">
    <property type="protein sequence ID" value="WAZ26590.1"/>
    <property type="molecule type" value="Genomic_DNA"/>
</dbReference>